<dbReference type="Proteomes" id="UP000663419">
    <property type="component" value="Chromosome 5"/>
</dbReference>
<sequence length="94" mass="10208">MEIICGGTPLMAQRNQCKRLRPKPGELATKTGGEGPGVAPAPKGDVSIIMLNRFCGGIAAEEQRRSRRWKLAVISLIRMEMSLSAIPNHLLPQS</sequence>
<gene>
    <name evidence="1" type="ORF">I7I53_04981</name>
</gene>
<protein>
    <submittedName>
        <fullName evidence="1">Uncharacterized protein</fullName>
    </submittedName>
</protein>
<evidence type="ECO:0000313" key="1">
    <source>
        <dbReference type="EMBL" id="QSS56697.1"/>
    </source>
</evidence>
<reference evidence="1" key="1">
    <citation type="submission" date="2021-01" db="EMBL/GenBank/DDBJ databases">
        <title>Chromosome-level genome assembly of a human fungal pathogen reveals clustering of transcriptionally co-regulated genes.</title>
        <authorList>
            <person name="Voorhies M."/>
            <person name="Cohen S."/>
            <person name="Shea T.P."/>
            <person name="Petrus S."/>
            <person name="Munoz J.F."/>
            <person name="Poplawski S."/>
            <person name="Goldman W.E."/>
            <person name="Michael T."/>
            <person name="Cuomo C.A."/>
            <person name="Sil A."/>
            <person name="Beyhan S."/>
        </authorList>
    </citation>
    <scope>NUCLEOTIDE SEQUENCE</scope>
    <source>
        <strain evidence="1">H88</strain>
    </source>
</reference>
<dbReference type="VEuPathDB" id="FungiDB:I7I53_04981"/>
<name>A0A8A1LXQ5_AJEC8</name>
<dbReference type="EMBL" id="CP069106">
    <property type="protein sequence ID" value="QSS56697.1"/>
    <property type="molecule type" value="Genomic_DNA"/>
</dbReference>
<organism evidence="1 2">
    <name type="scientific">Ajellomyces capsulatus (strain H88)</name>
    <name type="common">Darling's disease fungus</name>
    <name type="synonym">Histoplasma capsulatum</name>
    <dbReference type="NCBI Taxonomy" id="544711"/>
    <lineage>
        <taxon>Eukaryota</taxon>
        <taxon>Fungi</taxon>
        <taxon>Dikarya</taxon>
        <taxon>Ascomycota</taxon>
        <taxon>Pezizomycotina</taxon>
        <taxon>Eurotiomycetes</taxon>
        <taxon>Eurotiomycetidae</taxon>
        <taxon>Onygenales</taxon>
        <taxon>Ajellomycetaceae</taxon>
        <taxon>Histoplasma</taxon>
    </lineage>
</organism>
<proteinExistence type="predicted"/>
<evidence type="ECO:0000313" key="2">
    <source>
        <dbReference type="Proteomes" id="UP000663419"/>
    </source>
</evidence>
<accession>A0A8A1LXQ5</accession>
<dbReference type="AlphaFoldDB" id="A0A8A1LXQ5"/>